<sequence>MKFLNIVVLTAVGLASAAVAAPAPEVPTAPTVTINLTFPTKTAVMIEKRAKKSTSCTSTKTTTTSCTSTKKTTTSCTKTPKVKTTTSCTSSKTTTIPKVQIAKVAAAATSKTTTTTVCRTTITVPFPSMDSGAYTIYASTTYFTKRVECATGCQLMVQTAANTLPIPTKTVTAALTTRTLHACSPTSEAKKWRA</sequence>
<dbReference type="AlphaFoldDB" id="A0A437A7W6"/>
<dbReference type="Proteomes" id="UP000283090">
    <property type="component" value="Unassembled WGS sequence"/>
</dbReference>
<name>A0A437A7W6_ARTFL</name>
<accession>A0A437A7W6</accession>
<keyword evidence="3" id="KW-1185">Reference proteome</keyword>
<feature type="chain" id="PRO_5019151945" evidence="1">
    <location>
        <begin position="18"/>
        <end position="194"/>
    </location>
</feature>
<evidence type="ECO:0000313" key="2">
    <source>
        <dbReference type="EMBL" id="RVD87289.1"/>
    </source>
</evidence>
<reference evidence="2 3" key="1">
    <citation type="submission" date="2019-01" db="EMBL/GenBank/DDBJ databases">
        <title>Intercellular communication is required for trap formation in the nematode-trapping fungus Duddingtonia flagrans.</title>
        <authorList>
            <person name="Youssar L."/>
            <person name="Wernet V."/>
            <person name="Hensel N."/>
            <person name="Hildebrandt H.-G."/>
            <person name="Fischer R."/>
        </authorList>
    </citation>
    <scope>NUCLEOTIDE SEQUENCE [LARGE SCALE GENOMIC DNA]</scope>
    <source>
        <strain evidence="2 3">CBS H-5679</strain>
    </source>
</reference>
<dbReference type="EMBL" id="SAEB01000003">
    <property type="protein sequence ID" value="RVD87289.1"/>
    <property type="molecule type" value="Genomic_DNA"/>
</dbReference>
<comment type="caution">
    <text evidence="2">The sequence shown here is derived from an EMBL/GenBank/DDBJ whole genome shotgun (WGS) entry which is preliminary data.</text>
</comment>
<feature type="signal peptide" evidence="1">
    <location>
        <begin position="1"/>
        <end position="17"/>
    </location>
</feature>
<dbReference type="OrthoDB" id="5411783at2759"/>
<dbReference type="RefSeq" id="XP_067492833.1">
    <property type="nucleotide sequence ID" value="XM_067630163.1"/>
</dbReference>
<evidence type="ECO:0000313" key="3">
    <source>
        <dbReference type="Proteomes" id="UP000283090"/>
    </source>
</evidence>
<proteinExistence type="predicted"/>
<dbReference type="VEuPathDB" id="FungiDB:DFL_001531"/>
<keyword evidence="1" id="KW-0732">Signal</keyword>
<gene>
    <name evidence="2" type="ORF">DFL_001531</name>
</gene>
<evidence type="ECO:0000256" key="1">
    <source>
        <dbReference type="SAM" id="SignalP"/>
    </source>
</evidence>
<dbReference type="GeneID" id="93583842"/>
<organism evidence="2 3">
    <name type="scientific">Arthrobotrys flagrans</name>
    <name type="common">Nematode-trapping fungus</name>
    <name type="synonym">Trichothecium flagrans</name>
    <dbReference type="NCBI Taxonomy" id="97331"/>
    <lineage>
        <taxon>Eukaryota</taxon>
        <taxon>Fungi</taxon>
        <taxon>Dikarya</taxon>
        <taxon>Ascomycota</taxon>
        <taxon>Pezizomycotina</taxon>
        <taxon>Orbiliomycetes</taxon>
        <taxon>Orbiliales</taxon>
        <taxon>Orbiliaceae</taxon>
        <taxon>Arthrobotrys</taxon>
    </lineage>
</organism>
<protein>
    <submittedName>
        <fullName evidence="2">Uncharacterized protein</fullName>
    </submittedName>
</protein>